<sequence length="542" mass="54352">MSETRKRWILSIGGAAVLAVVLLAWFVLLPDARPSPAPPDRVAAQGRAAAPLTAAQTAQAFLDRVRRGDHAGAGALTDNAPAATQALTDIRTALGAQGVVFALDPVEPAAGAVEAQEAFTTTWTLGSGKAWAYSNTLRVVRTGETWLVAWTPAVIHPRLAVGQRLAHLAAQQNTVAVVGAGGAPLFTWSGTDLAPVGDTRVDPTLASAIKKGATPATGAGDGVVAAVDANGTPVATLFGTAPPPAEPVATTLDPKVQAAANAAVAGAGKPTTLVALRPSTGGILAVATSGGSDGARAFSGLYPPGSTFKVVTADAVLSAGATTIDTVLPCPGTQTIGTRTIRNADFDLGPVPLRTAFAQSCNTTFAALAGDLPADALSTAAARFGLAADFSVPGLNTQTGRVPPAGDRSEQVENSIGQGTVRVSPFGMALVSATVAHGGAVTPRLFTGVDTTVNTGYRGPAAATVRSLRTMMREVVTTGRATALAKYGASGKTGTAQFGDGTQAHGWFTGYRGDVAFAVLVEDAGAAAPAVDVTGRFLAALG</sequence>
<dbReference type="GO" id="GO:0051301">
    <property type="term" value="P:cell division"/>
    <property type="evidence" value="ECO:0007669"/>
    <property type="project" value="UniProtKB-KW"/>
</dbReference>
<gene>
    <name evidence="3" type="ORF">UO65_1653</name>
</gene>
<dbReference type="PANTHER" id="PTHR30627">
    <property type="entry name" value="PEPTIDOGLYCAN D,D-TRANSPEPTIDASE"/>
    <property type="match status" value="1"/>
</dbReference>
<dbReference type="PATRIC" id="fig|909613.9.peg.1665"/>
<dbReference type="InterPro" id="IPR001460">
    <property type="entry name" value="PCN-bd_Tpept"/>
</dbReference>
<dbReference type="Pfam" id="PF05223">
    <property type="entry name" value="MecA_N"/>
    <property type="match status" value="1"/>
</dbReference>
<dbReference type="Proteomes" id="UP000019277">
    <property type="component" value="Unassembled WGS sequence"/>
</dbReference>
<keyword evidence="3" id="KW-0131">Cell cycle</keyword>
<keyword evidence="4" id="KW-1185">Reference proteome</keyword>
<dbReference type="PANTHER" id="PTHR30627:SF24">
    <property type="entry name" value="PENICILLIN-BINDING PROTEIN 4B"/>
    <property type="match status" value="1"/>
</dbReference>
<dbReference type="GO" id="GO:0016757">
    <property type="term" value="F:glycosyltransferase activity"/>
    <property type="evidence" value="ECO:0007669"/>
    <property type="project" value="UniProtKB-KW"/>
</dbReference>
<dbReference type="AlphaFoldDB" id="W7J228"/>
<dbReference type="InterPro" id="IPR050515">
    <property type="entry name" value="Beta-lactam/transpept"/>
</dbReference>
<feature type="domain" description="NTF2-like N-terminal transpeptidase" evidence="2">
    <location>
        <begin position="53"/>
        <end position="162"/>
    </location>
</feature>
<evidence type="ECO:0000313" key="3">
    <source>
        <dbReference type="EMBL" id="EWC63026.1"/>
    </source>
</evidence>
<dbReference type="SUPFAM" id="SSF56601">
    <property type="entry name" value="beta-lactamase/transpeptidase-like"/>
    <property type="match status" value="1"/>
</dbReference>
<evidence type="ECO:0000259" key="1">
    <source>
        <dbReference type="Pfam" id="PF00905"/>
    </source>
</evidence>
<keyword evidence="3" id="KW-0328">Glycosyltransferase</keyword>
<dbReference type="EMBL" id="AYXG01000059">
    <property type="protein sequence ID" value="EWC63026.1"/>
    <property type="molecule type" value="Genomic_DNA"/>
</dbReference>
<dbReference type="GO" id="GO:0071555">
    <property type="term" value="P:cell wall organization"/>
    <property type="evidence" value="ECO:0007669"/>
    <property type="project" value="TreeGrafter"/>
</dbReference>
<proteinExistence type="predicted"/>
<dbReference type="GO" id="GO:0008658">
    <property type="term" value="F:penicillin binding"/>
    <property type="evidence" value="ECO:0007669"/>
    <property type="project" value="InterPro"/>
</dbReference>
<dbReference type="Gene3D" id="3.40.710.10">
    <property type="entry name" value="DD-peptidase/beta-lactamase superfamily"/>
    <property type="match status" value="1"/>
</dbReference>
<dbReference type="eggNOG" id="COG0768">
    <property type="taxonomic scope" value="Bacteria"/>
</dbReference>
<dbReference type="GO" id="GO:0005886">
    <property type="term" value="C:plasma membrane"/>
    <property type="evidence" value="ECO:0007669"/>
    <property type="project" value="TreeGrafter"/>
</dbReference>
<name>W7J228_9PSEU</name>
<dbReference type="InterPro" id="IPR012338">
    <property type="entry name" value="Beta-lactam/transpept-like"/>
</dbReference>
<dbReference type="Pfam" id="PF00905">
    <property type="entry name" value="Transpeptidase"/>
    <property type="match status" value="1"/>
</dbReference>
<dbReference type="GO" id="GO:0046677">
    <property type="term" value="P:response to antibiotic"/>
    <property type="evidence" value="ECO:0007669"/>
    <property type="project" value="InterPro"/>
</dbReference>
<dbReference type="EC" id="2.4.1.129" evidence="3"/>
<evidence type="ECO:0000313" key="4">
    <source>
        <dbReference type="Proteomes" id="UP000019277"/>
    </source>
</evidence>
<dbReference type="GO" id="GO:0071972">
    <property type="term" value="F:peptidoglycan L,D-transpeptidase activity"/>
    <property type="evidence" value="ECO:0007669"/>
    <property type="project" value="TreeGrafter"/>
</dbReference>
<comment type="caution">
    <text evidence="3">The sequence shown here is derived from an EMBL/GenBank/DDBJ whole genome shotgun (WGS) entry which is preliminary data.</text>
</comment>
<reference evidence="3 4" key="1">
    <citation type="journal article" date="2014" name="Genome Announc.">
        <title>Draft Genome Sequence of the Antitrypanosomally Active Sponge-Associated Bacterium Actinokineospora sp. Strain EG49.</title>
        <authorList>
            <person name="Harjes J."/>
            <person name="Ryu T."/>
            <person name="Abdelmohsen U.R."/>
            <person name="Moitinho-Silva L."/>
            <person name="Horn H."/>
            <person name="Ravasi T."/>
            <person name="Hentschel U."/>
        </authorList>
    </citation>
    <scope>NUCLEOTIDE SEQUENCE [LARGE SCALE GENOMIC DNA]</scope>
    <source>
        <strain evidence="3 4">EG49</strain>
    </source>
</reference>
<keyword evidence="3" id="KW-0132">Cell division</keyword>
<keyword evidence="3" id="KW-0808">Transferase</keyword>
<dbReference type="InterPro" id="IPR007887">
    <property type="entry name" value="MecA_N"/>
</dbReference>
<organism evidence="3 4">
    <name type="scientific">Actinokineospora spheciospongiae</name>
    <dbReference type="NCBI Taxonomy" id="909613"/>
    <lineage>
        <taxon>Bacteria</taxon>
        <taxon>Bacillati</taxon>
        <taxon>Actinomycetota</taxon>
        <taxon>Actinomycetes</taxon>
        <taxon>Pseudonocardiales</taxon>
        <taxon>Pseudonocardiaceae</taxon>
        <taxon>Actinokineospora</taxon>
    </lineage>
</organism>
<protein>
    <submittedName>
        <fullName evidence="3">Cell division protein FtsI</fullName>
        <ecNumber evidence="3">2.4.1.129</ecNumber>
    </submittedName>
</protein>
<evidence type="ECO:0000259" key="2">
    <source>
        <dbReference type="Pfam" id="PF05223"/>
    </source>
</evidence>
<dbReference type="STRING" id="909613.UO65_1653"/>
<feature type="domain" description="Penicillin-binding protein transpeptidase" evidence="1">
    <location>
        <begin position="272"/>
        <end position="525"/>
    </location>
</feature>
<accession>W7J228</accession>
<dbReference type="RefSeq" id="WP_052020887.1">
    <property type="nucleotide sequence ID" value="NZ_AYXG01000059.1"/>
</dbReference>